<comment type="similarity">
    <text evidence="1">Belongs to the UPF0276 family.</text>
</comment>
<dbReference type="HOGENOM" id="CLU_064263_0_0_5"/>
<dbReference type="AlphaFoldDB" id="Q07Q92"/>
<dbReference type="Pfam" id="PF05114">
    <property type="entry name" value="MbnB_TglH_ChrH"/>
    <property type="match status" value="1"/>
</dbReference>
<reference evidence="2" key="1">
    <citation type="submission" date="2006-09" db="EMBL/GenBank/DDBJ databases">
        <title>Complete sequence of Rhodopseudomonas palustris BisA53.</title>
        <authorList>
            <consortium name="US DOE Joint Genome Institute"/>
            <person name="Copeland A."/>
            <person name="Lucas S."/>
            <person name="Lapidus A."/>
            <person name="Barry K."/>
            <person name="Detter J.C."/>
            <person name="Glavina del Rio T."/>
            <person name="Hammon N."/>
            <person name="Israni S."/>
            <person name="Dalin E."/>
            <person name="Tice H."/>
            <person name="Pitluck S."/>
            <person name="Chain P."/>
            <person name="Malfatti S."/>
            <person name="Shin M."/>
            <person name="Vergez L."/>
            <person name="Schmutz J."/>
            <person name="Larimer F."/>
            <person name="Land M."/>
            <person name="Hauser L."/>
            <person name="Pelletier D.A."/>
            <person name="Kyrpides N."/>
            <person name="Kim E."/>
            <person name="Harwood C.S."/>
            <person name="Oda Y."/>
            <person name="Richardson P."/>
        </authorList>
    </citation>
    <scope>NUCLEOTIDE SEQUENCE [LARGE SCALE GENOMIC DNA]</scope>
    <source>
        <strain evidence="2">BisA53</strain>
    </source>
</reference>
<dbReference type="PANTHER" id="PTHR42194">
    <property type="entry name" value="UPF0276 PROTEIN HI_1600"/>
    <property type="match status" value="1"/>
</dbReference>
<sequence>MTAQLASAASAAPSLRFPAWPIAGLAGTSFKHDHLPAILADGTSTGFFEIHAENYMGDGGAPHRALQTIRQDFPLSLHGVCLSIGGPQPLDKVHLARFKALVDRYEPALVSEHLAWSTHDTAYFNDLLPLPYTKTTLARVCDHIDEVQQAIGRTLLLENPSSYLAFRQSTMSETEFIAAVTQRTGCGLLLDVNNVFVSATNLGTSPLAYLADFPLARVGEIHLAGHAEQTDDEGERLLIDSHDGPVADAVWTLYETVIGRCGPIPTLIEWDSAIPEWPRLKAEAAAAQAILDRHQPVTSSEQSHAA</sequence>
<dbReference type="InterPro" id="IPR007801">
    <property type="entry name" value="MbnB/TglH/ChrH"/>
</dbReference>
<dbReference type="EMBL" id="CP000463">
    <property type="protein sequence ID" value="ABJ05892.1"/>
    <property type="molecule type" value="Genomic_DNA"/>
</dbReference>
<name>Q07Q92_RHOP5</name>
<proteinExistence type="inferred from homology"/>
<dbReference type="PANTHER" id="PTHR42194:SF1">
    <property type="entry name" value="UPF0276 PROTEIN HI_1600"/>
    <property type="match status" value="1"/>
</dbReference>
<dbReference type="Gene3D" id="3.20.20.150">
    <property type="entry name" value="Divalent-metal-dependent TIM barrel enzymes"/>
    <property type="match status" value="1"/>
</dbReference>
<gene>
    <name evidence="2" type="ordered locus">RPE_1948</name>
</gene>
<dbReference type="InterPro" id="IPR036237">
    <property type="entry name" value="Xyl_isomerase-like_sf"/>
</dbReference>
<dbReference type="SUPFAM" id="SSF51658">
    <property type="entry name" value="Xylose isomerase-like"/>
    <property type="match status" value="1"/>
</dbReference>
<dbReference type="OrthoDB" id="9763101at2"/>
<organism evidence="2">
    <name type="scientific">Rhodopseudomonas palustris (strain BisA53)</name>
    <dbReference type="NCBI Taxonomy" id="316055"/>
    <lineage>
        <taxon>Bacteria</taxon>
        <taxon>Pseudomonadati</taxon>
        <taxon>Pseudomonadota</taxon>
        <taxon>Alphaproteobacteria</taxon>
        <taxon>Hyphomicrobiales</taxon>
        <taxon>Nitrobacteraceae</taxon>
        <taxon>Rhodopseudomonas</taxon>
    </lineage>
</organism>
<dbReference type="NCBIfam" id="NF003818">
    <property type="entry name" value="PRK05409.1"/>
    <property type="match status" value="1"/>
</dbReference>
<protein>
    <recommendedName>
        <fullName evidence="1">UPF0276 protein RPE_1948</fullName>
    </recommendedName>
</protein>
<evidence type="ECO:0000313" key="2">
    <source>
        <dbReference type="EMBL" id="ABJ05892.1"/>
    </source>
</evidence>
<dbReference type="STRING" id="316055.RPE_1948"/>
<dbReference type="HAMAP" id="MF_00697">
    <property type="entry name" value="UPF0276"/>
    <property type="match status" value="1"/>
</dbReference>
<evidence type="ECO:0000256" key="1">
    <source>
        <dbReference type="HAMAP-Rule" id="MF_00697"/>
    </source>
</evidence>
<dbReference type="KEGG" id="rpe:RPE_1948"/>
<accession>Q07Q92</accession>
<dbReference type="eggNOG" id="COG3220">
    <property type="taxonomic scope" value="Bacteria"/>
</dbReference>